<keyword evidence="1" id="KW-0472">Membrane</keyword>
<keyword evidence="1" id="KW-0812">Transmembrane</keyword>
<reference evidence="2" key="1">
    <citation type="submission" date="2018-05" db="EMBL/GenBank/DDBJ databases">
        <authorList>
            <person name="Lanie J.A."/>
            <person name="Ng W.-L."/>
            <person name="Kazmierczak K.M."/>
            <person name="Andrzejewski T.M."/>
            <person name="Davidsen T.M."/>
            <person name="Wayne K.J."/>
            <person name="Tettelin H."/>
            <person name="Glass J.I."/>
            <person name="Rusch D."/>
            <person name="Podicherti R."/>
            <person name="Tsui H.-C.T."/>
            <person name="Winkler M.E."/>
        </authorList>
    </citation>
    <scope>NUCLEOTIDE SEQUENCE</scope>
</reference>
<protein>
    <submittedName>
        <fullName evidence="2">Uncharacterized protein</fullName>
    </submittedName>
</protein>
<evidence type="ECO:0000256" key="1">
    <source>
        <dbReference type="SAM" id="Phobius"/>
    </source>
</evidence>
<gene>
    <name evidence="2" type="ORF">METZ01_LOCUS436974</name>
</gene>
<sequence length="221" mass="24318">MRPLLIARNFRKLKDEMKRSTVIHLIIILTLHLIATVLISACSAPTLSQFEVQRPSRITMPREVKKVFIREDLIADNNDKLGIKSQVLQELAKLLNSMGRFKVSVVKSLDEKQIEAEKETVAVIQGEVISGGEVDRGQFTDLATCTGGIGGRISSAAAAAINEEAITLDNWRGYVCRRGAFTSDVTELALSSAFAMAGLGEALPPKNQVVRIYKYKNLSLF</sequence>
<keyword evidence="1" id="KW-1133">Transmembrane helix</keyword>
<feature type="non-terminal residue" evidence="2">
    <location>
        <position position="221"/>
    </location>
</feature>
<organism evidence="2">
    <name type="scientific">marine metagenome</name>
    <dbReference type="NCBI Taxonomy" id="408172"/>
    <lineage>
        <taxon>unclassified sequences</taxon>
        <taxon>metagenomes</taxon>
        <taxon>ecological metagenomes</taxon>
    </lineage>
</organism>
<proteinExistence type="predicted"/>
<feature type="transmembrane region" description="Helical" evidence="1">
    <location>
        <begin position="21"/>
        <end position="41"/>
    </location>
</feature>
<name>A0A382YM06_9ZZZZ</name>
<dbReference type="AlphaFoldDB" id="A0A382YM06"/>
<evidence type="ECO:0000313" key="2">
    <source>
        <dbReference type="EMBL" id="SVD84120.1"/>
    </source>
</evidence>
<dbReference type="EMBL" id="UINC01176814">
    <property type="protein sequence ID" value="SVD84120.1"/>
    <property type="molecule type" value="Genomic_DNA"/>
</dbReference>
<accession>A0A382YM06</accession>